<evidence type="ECO:0000256" key="3">
    <source>
        <dbReference type="ARBA" id="ARBA00022827"/>
    </source>
</evidence>
<dbReference type="GO" id="GO:0016709">
    <property type="term" value="F:oxidoreductase activity, acting on paired donors, with incorporation or reduction of molecular oxygen, NAD(P)H as one donor, and incorporation of one atom of oxygen"/>
    <property type="evidence" value="ECO:0007669"/>
    <property type="project" value="UniProtKB-ARBA"/>
</dbReference>
<organism evidence="5 6">
    <name type="scientific">Endobacterium cereale</name>
    <dbReference type="NCBI Taxonomy" id="2663029"/>
    <lineage>
        <taxon>Bacteria</taxon>
        <taxon>Pseudomonadati</taxon>
        <taxon>Pseudomonadota</taxon>
        <taxon>Alphaproteobacteria</taxon>
        <taxon>Hyphomicrobiales</taxon>
        <taxon>Rhizobiaceae</taxon>
        <taxon>Endobacterium</taxon>
    </lineage>
</organism>
<name>A0A6A8AIT2_9HYPH</name>
<dbReference type="Proteomes" id="UP000435138">
    <property type="component" value="Unassembled WGS sequence"/>
</dbReference>
<reference evidence="5 6" key="1">
    <citation type="submission" date="2019-11" db="EMBL/GenBank/DDBJ databases">
        <title>Genome analysis of Rhizobacterium cereale a novel genus and species isolated from maize roots in North Spain.</title>
        <authorList>
            <person name="Menendez E."/>
            <person name="Flores-Felix J.D."/>
            <person name="Ramirez-Bahena M.-H."/>
            <person name="Igual J.M."/>
            <person name="Garcia-Fraile P."/>
            <person name="Peix A."/>
            <person name="Velazquez E."/>
        </authorList>
    </citation>
    <scope>NUCLEOTIDE SEQUENCE [LARGE SCALE GENOMIC DNA]</scope>
    <source>
        <strain evidence="5 6">RZME27</strain>
    </source>
</reference>
<evidence type="ECO:0000313" key="6">
    <source>
        <dbReference type="Proteomes" id="UP000435138"/>
    </source>
</evidence>
<dbReference type="InterPro" id="IPR002938">
    <property type="entry name" value="FAD-bd"/>
</dbReference>
<dbReference type="RefSeq" id="WP_153357622.1">
    <property type="nucleotide sequence ID" value="NZ_JAYKOO010000004.1"/>
</dbReference>
<comment type="caution">
    <text evidence="5">The sequence shown here is derived from an EMBL/GenBank/DDBJ whole genome shotgun (WGS) entry which is preliminary data.</text>
</comment>
<dbReference type="EMBL" id="WIXI01000049">
    <property type="protein sequence ID" value="MQY48701.1"/>
    <property type="molecule type" value="Genomic_DNA"/>
</dbReference>
<dbReference type="Pfam" id="PF01494">
    <property type="entry name" value="FAD_binding_3"/>
    <property type="match status" value="1"/>
</dbReference>
<dbReference type="PANTHER" id="PTHR43004">
    <property type="entry name" value="TRK SYSTEM POTASSIUM UPTAKE PROTEIN"/>
    <property type="match status" value="1"/>
</dbReference>
<keyword evidence="6" id="KW-1185">Reference proteome</keyword>
<evidence type="ECO:0000313" key="5">
    <source>
        <dbReference type="EMBL" id="MQY48701.1"/>
    </source>
</evidence>
<comment type="cofactor">
    <cofactor evidence="1">
        <name>FAD</name>
        <dbReference type="ChEBI" id="CHEBI:57692"/>
    </cofactor>
</comment>
<gene>
    <name evidence="5" type="ORF">GAO09_21945</name>
</gene>
<sequence length="520" mass="56733">MRKNVLIVGAGPTGLVLALWLTKLGVQVRIISKASGPGTASRALAVHARTLEFYDQVGLADAVVSEGHHVAGVNLWVEGDRKARAEFGEIGGGLTPYPFLHIYPQDAHEKLLLSRLEGMGVSVEWNTSFIEFEEATDGIAARLTLPDGNEAVYEAAFVAGCDGAGSMVRKSISAGFPGGTYEQTFYVADVEASGPPMNGELNIALDSADFLAVFPLDEGRRARLVGTVEEDEAHAGTLRFEDLNDRAIAHLGIAVKAVNWFSTYRVHHRVAERFRKGRAFILGDAAHIHSPAGGQGMNTGIGDAINLAWKLKAVLSGGVHDMAAANRLLNTFEAERIAFARKLVRTTDQAFSMATADGWMARFVRTKLVPLVVPMATQIEPVRDFMFRTVSQLMINYRGEYLSRGEAGDVHGGDRLPWFDLGDGRSNHDGFRDLCWQVHVYGYAGSDVEDWCRENGLPLHVFPWQSQFEEAGIGRDAAYLMRPDSYVASAAHAALPEALERYFSDHGITLPAKTRKTYSA</sequence>
<keyword evidence="2" id="KW-0285">Flavoprotein</keyword>
<dbReference type="PRINTS" id="PR00420">
    <property type="entry name" value="RNGMNOXGNASE"/>
</dbReference>
<dbReference type="InterPro" id="IPR050641">
    <property type="entry name" value="RIFMO-like"/>
</dbReference>
<accession>A0A6A8AIT2</accession>
<feature type="domain" description="FAD-binding" evidence="4">
    <location>
        <begin position="4"/>
        <end position="346"/>
    </location>
</feature>
<evidence type="ECO:0000259" key="4">
    <source>
        <dbReference type="Pfam" id="PF01494"/>
    </source>
</evidence>
<proteinExistence type="predicted"/>
<keyword evidence="3" id="KW-0274">FAD</keyword>
<dbReference type="Gene3D" id="3.30.70.2450">
    <property type="match status" value="1"/>
</dbReference>
<dbReference type="GO" id="GO:0071949">
    <property type="term" value="F:FAD binding"/>
    <property type="evidence" value="ECO:0007669"/>
    <property type="project" value="InterPro"/>
</dbReference>
<dbReference type="AlphaFoldDB" id="A0A6A8AIT2"/>
<dbReference type="Gene3D" id="3.40.30.120">
    <property type="match status" value="1"/>
</dbReference>
<evidence type="ECO:0000256" key="2">
    <source>
        <dbReference type="ARBA" id="ARBA00022630"/>
    </source>
</evidence>
<protein>
    <submittedName>
        <fullName evidence="5">FAD-dependent oxidoreductase</fullName>
    </submittedName>
</protein>
<dbReference type="InterPro" id="IPR036188">
    <property type="entry name" value="FAD/NAD-bd_sf"/>
</dbReference>
<dbReference type="SUPFAM" id="SSF51905">
    <property type="entry name" value="FAD/NAD(P)-binding domain"/>
    <property type="match status" value="1"/>
</dbReference>
<dbReference type="PANTHER" id="PTHR43004:SF19">
    <property type="entry name" value="BINDING MONOOXYGENASE, PUTATIVE (JCVI)-RELATED"/>
    <property type="match status" value="1"/>
</dbReference>
<evidence type="ECO:0000256" key="1">
    <source>
        <dbReference type="ARBA" id="ARBA00001974"/>
    </source>
</evidence>
<dbReference type="Gene3D" id="3.50.50.60">
    <property type="entry name" value="FAD/NAD(P)-binding domain"/>
    <property type="match status" value="1"/>
</dbReference>